<gene>
    <name evidence="3" type="ORF">ENU28_03335</name>
</gene>
<dbReference type="InterPro" id="IPR036188">
    <property type="entry name" value="FAD/NAD-bd_sf"/>
</dbReference>
<dbReference type="PANTHER" id="PTHR13847:SF287">
    <property type="entry name" value="FAD-DEPENDENT OXIDOREDUCTASE DOMAIN-CONTAINING PROTEIN 1"/>
    <property type="match status" value="1"/>
</dbReference>
<dbReference type="Pfam" id="PF01266">
    <property type="entry name" value="DAO"/>
    <property type="match status" value="1"/>
</dbReference>
<evidence type="ECO:0000259" key="2">
    <source>
        <dbReference type="Pfam" id="PF01266"/>
    </source>
</evidence>
<dbReference type="GO" id="GO:0005737">
    <property type="term" value="C:cytoplasm"/>
    <property type="evidence" value="ECO:0007669"/>
    <property type="project" value="TreeGrafter"/>
</dbReference>
<dbReference type="Gene3D" id="3.50.50.60">
    <property type="entry name" value="FAD/NAD(P)-binding domain"/>
    <property type="match status" value="1"/>
</dbReference>
<dbReference type="SUPFAM" id="SSF54373">
    <property type="entry name" value="FAD-linked reductases, C-terminal domain"/>
    <property type="match status" value="1"/>
</dbReference>
<protein>
    <submittedName>
        <fullName evidence="3">FAD-binding oxidoreductase</fullName>
    </submittedName>
</protein>
<dbReference type="Gene3D" id="3.30.9.10">
    <property type="entry name" value="D-Amino Acid Oxidase, subunit A, domain 2"/>
    <property type="match status" value="1"/>
</dbReference>
<proteinExistence type="predicted"/>
<organism evidence="3">
    <name type="scientific">candidate division WOR-3 bacterium</name>
    <dbReference type="NCBI Taxonomy" id="2052148"/>
    <lineage>
        <taxon>Bacteria</taxon>
        <taxon>Bacteria division WOR-3</taxon>
    </lineage>
</organism>
<sequence length="377" mass="42722">MKNNFDIVIIGAGVVGAATGYYLSQFGLKVAIIEKDYPTAGSTGRCIGGVRQQFAHPPTIKLMIQSVKLLTEYQEELKWDIEWYQGGYLFLAYSEKEKENYLKAIKIQQEFNLPVNFLSPEECQKIVPDLNSEGLLGGAFCPTDGQVNPFKLTFNYLKEIKRNKGVLYNFQKVVKIETKNSKVIGLKTDKNEYFSSPIIINCAGPYAKEIGKLVNLDIPVEPERHEAIVTEKVEHLFPCMIVDYRMDGCYFVQKHKTGNIVGCYTPVPNVPGYSLESSFEFFIEMPRRMARIIPKLKEIRILRQWAGSYEMTPDGNPIVGETPIEGFYLNCGMCGHGLMFAPAIGKALAHYIVKKESILPLEEFSLFRDFSKKEVMK</sequence>
<name>A0A7V4CI10_UNCW3</name>
<keyword evidence="1" id="KW-0560">Oxidoreductase</keyword>
<dbReference type="GO" id="GO:0016491">
    <property type="term" value="F:oxidoreductase activity"/>
    <property type="evidence" value="ECO:0007669"/>
    <property type="project" value="UniProtKB-KW"/>
</dbReference>
<evidence type="ECO:0000256" key="1">
    <source>
        <dbReference type="ARBA" id="ARBA00023002"/>
    </source>
</evidence>
<comment type="caution">
    <text evidence="3">The sequence shown here is derived from an EMBL/GenBank/DDBJ whole genome shotgun (WGS) entry which is preliminary data.</text>
</comment>
<feature type="domain" description="FAD dependent oxidoreductase" evidence="2">
    <location>
        <begin position="6"/>
        <end position="350"/>
    </location>
</feature>
<dbReference type="SUPFAM" id="SSF51905">
    <property type="entry name" value="FAD/NAD(P)-binding domain"/>
    <property type="match status" value="1"/>
</dbReference>
<reference evidence="3" key="1">
    <citation type="journal article" date="2020" name="mSystems">
        <title>Genome- and Community-Level Interaction Insights into Carbon Utilization and Element Cycling Functions of Hydrothermarchaeota in Hydrothermal Sediment.</title>
        <authorList>
            <person name="Zhou Z."/>
            <person name="Liu Y."/>
            <person name="Xu W."/>
            <person name="Pan J."/>
            <person name="Luo Z.H."/>
            <person name="Li M."/>
        </authorList>
    </citation>
    <scope>NUCLEOTIDE SEQUENCE [LARGE SCALE GENOMIC DNA]</scope>
    <source>
        <strain evidence="3">SpSt-655</strain>
    </source>
</reference>
<dbReference type="EMBL" id="DTBX01000118">
    <property type="protein sequence ID" value="HGQ55483.1"/>
    <property type="molecule type" value="Genomic_DNA"/>
</dbReference>
<accession>A0A7V4CI10</accession>
<evidence type="ECO:0000313" key="3">
    <source>
        <dbReference type="EMBL" id="HGQ55483.1"/>
    </source>
</evidence>
<dbReference type="InterPro" id="IPR006076">
    <property type="entry name" value="FAD-dep_OxRdtase"/>
</dbReference>
<dbReference type="AlphaFoldDB" id="A0A7V4CI10"/>
<dbReference type="PANTHER" id="PTHR13847">
    <property type="entry name" value="SARCOSINE DEHYDROGENASE-RELATED"/>
    <property type="match status" value="1"/>
</dbReference>